<keyword evidence="9 11" id="KW-0129">CBS domain</keyword>
<dbReference type="InterPro" id="IPR018490">
    <property type="entry name" value="cNMP-bd_dom_sf"/>
</dbReference>
<evidence type="ECO:0000256" key="6">
    <source>
        <dbReference type="ARBA" id="ARBA00022737"/>
    </source>
</evidence>
<evidence type="ECO:0000256" key="11">
    <source>
        <dbReference type="PROSITE-ProRule" id="PRU00703"/>
    </source>
</evidence>
<dbReference type="SUPFAM" id="SSF54631">
    <property type="entry name" value="CBS-domain pair"/>
    <property type="match status" value="1"/>
</dbReference>
<comment type="subcellular location">
    <subcellularLocation>
        <location evidence="1">Cell membrane</location>
        <topology evidence="1">Multi-pass membrane protein</topology>
    </subcellularLocation>
</comment>
<evidence type="ECO:0000256" key="15">
    <source>
        <dbReference type="SAM" id="SignalP"/>
    </source>
</evidence>
<accession>A0A5E4NMC8</accession>
<dbReference type="Gene3D" id="3.10.580.10">
    <property type="entry name" value="CBS-domain"/>
    <property type="match status" value="1"/>
</dbReference>
<dbReference type="Proteomes" id="UP000325440">
    <property type="component" value="Unassembled WGS sequence"/>
</dbReference>
<evidence type="ECO:0000256" key="2">
    <source>
        <dbReference type="ARBA" id="ARBA00010484"/>
    </source>
</evidence>
<dbReference type="InterPro" id="IPR044751">
    <property type="entry name" value="Ion_transp-like_CBS"/>
</dbReference>
<dbReference type="PROSITE" id="PS51371">
    <property type="entry name" value="CBS"/>
    <property type="match status" value="1"/>
</dbReference>
<comment type="similarity">
    <text evidence="2">Belongs to the ACDP family.</text>
</comment>
<dbReference type="SUPFAM" id="SSF51206">
    <property type="entry name" value="cAMP-binding domain-like"/>
    <property type="match status" value="1"/>
</dbReference>
<dbReference type="InterPro" id="IPR046342">
    <property type="entry name" value="CBS_dom_sf"/>
</dbReference>
<keyword evidence="3" id="KW-0813">Transport</keyword>
<protein>
    <recommendedName>
        <fullName evidence="21">CNNM transmembrane domain-containing protein</fullName>
    </recommendedName>
</protein>
<evidence type="ECO:0000256" key="1">
    <source>
        <dbReference type="ARBA" id="ARBA00004651"/>
    </source>
</evidence>
<dbReference type="InterPro" id="IPR045095">
    <property type="entry name" value="ACDP"/>
</dbReference>
<keyword evidence="10 12" id="KW-0472">Membrane</keyword>
<evidence type="ECO:0000256" key="4">
    <source>
        <dbReference type="ARBA" id="ARBA00022475"/>
    </source>
</evidence>
<evidence type="ECO:0000256" key="3">
    <source>
        <dbReference type="ARBA" id="ARBA00022448"/>
    </source>
</evidence>
<evidence type="ECO:0000259" key="18">
    <source>
        <dbReference type="PROSITE" id="PS51846"/>
    </source>
</evidence>
<dbReference type="AlphaFoldDB" id="A0A5E4NMC8"/>
<keyword evidence="15" id="KW-0732">Signal</keyword>
<feature type="domain" description="CNNM transmembrane" evidence="18">
    <location>
        <begin position="339"/>
        <end position="519"/>
    </location>
</feature>
<dbReference type="PROSITE" id="PS51846">
    <property type="entry name" value="CNNM"/>
    <property type="match status" value="1"/>
</dbReference>
<feature type="compositionally biased region" description="Polar residues" evidence="13">
    <location>
        <begin position="913"/>
        <end position="933"/>
    </location>
</feature>
<feature type="domain" description="Cyclic nucleotide-binding" evidence="16">
    <location>
        <begin position="738"/>
        <end position="823"/>
    </location>
</feature>
<dbReference type="InterPro" id="IPR014710">
    <property type="entry name" value="RmlC-like_jellyroll"/>
</dbReference>
<evidence type="ECO:0008006" key="21">
    <source>
        <dbReference type="Google" id="ProtNLM"/>
    </source>
</evidence>
<dbReference type="FunFam" id="3.10.580.10:FF:000001">
    <property type="entry name" value="Putative metal transporter CNNM3 isoform 2"/>
    <property type="match status" value="1"/>
</dbReference>
<feature type="domain" description="CBS" evidence="17">
    <location>
        <begin position="538"/>
        <end position="598"/>
    </location>
</feature>
<evidence type="ECO:0000256" key="14">
    <source>
        <dbReference type="SAM" id="Phobius"/>
    </source>
</evidence>
<proteinExistence type="inferred from homology"/>
<dbReference type="GO" id="GO:0022857">
    <property type="term" value="F:transmembrane transporter activity"/>
    <property type="evidence" value="ECO:0007669"/>
    <property type="project" value="TreeGrafter"/>
</dbReference>
<dbReference type="PROSITE" id="PS50042">
    <property type="entry name" value="CNMP_BINDING_3"/>
    <property type="match status" value="1"/>
</dbReference>
<evidence type="ECO:0000259" key="17">
    <source>
        <dbReference type="PROSITE" id="PS51371"/>
    </source>
</evidence>
<feature type="region of interest" description="Disordered" evidence="13">
    <location>
        <begin position="908"/>
        <end position="933"/>
    </location>
</feature>
<feature type="transmembrane region" description="Helical" evidence="14">
    <location>
        <begin position="401"/>
        <end position="422"/>
    </location>
</feature>
<feature type="signal peptide" evidence="15">
    <location>
        <begin position="1"/>
        <end position="26"/>
    </location>
</feature>
<evidence type="ECO:0000313" key="20">
    <source>
        <dbReference type="Proteomes" id="UP000325440"/>
    </source>
</evidence>
<dbReference type="Gene3D" id="2.60.120.10">
    <property type="entry name" value="Jelly Rolls"/>
    <property type="match status" value="1"/>
</dbReference>
<dbReference type="InterPro" id="IPR002550">
    <property type="entry name" value="CNNM"/>
</dbReference>
<name>A0A5E4NMC8_9HEMI</name>
<evidence type="ECO:0000313" key="19">
    <source>
        <dbReference type="EMBL" id="VVC46102.1"/>
    </source>
</evidence>
<evidence type="ECO:0000256" key="9">
    <source>
        <dbReference type="ARBA" id="ARBA00023122"/>
    </source>
</evidence>
<dbReference type="CDD" id="cd04590">
    <property type="entry name" value="CBS_pair_CorC_HlyC_assoc"/>
    <property type="match status" value="1"/>
</dbReference>
<keyword evidence="7 12" id="KW-1133">Transmembrane helix</keyword>
<dbReference type="Pfam" id="PF01595">
    <property type="entry name" value="CNNM"/>
    <property type="match status" value="1"/>
</dbReference>
<dbReference type="GO" id="GO:0005886">
    <property type="term" value="C:plasma membrane"/>
    <property type="evidence" value="ECO:0007669"/>
    <property type="project" value="UniProtKB-SubCell"/>
</dbReference>
<dbReference type="GO" id="GO:0006811">
    <property type="term" value="P:monoatomic ion transport"/>
    <property type="evidence" value="ECO:0007669"/>
    <property type="project" value="UniProtKB-KW"/>
</dbReference>
<feature type="transmembrane region" description="Helical" evidence="14">
    <location>
        <begin position="428"/>
        <end position="446"/>
    </location>
</feature>
<evidence type="ECO:0000259" key="16">
    <source>
        <dbReference type="PROSITE" id="PS50042"/>
    </source>
</evidence>
<dbReference type="PANTHER" id="PTHR12064">
    <property type="entry name" value="METAL TRANSPORTER CNNM"/>
    <property type="match status" value="1"/>
</dbReference>
<feature type="chain" id="PRO_5022877790" description="CNNM transmembrane domain-containing protein" evidence="15">
    <location>
        <begin position="27"/>
        <end position="995"/>
    </location>
</feature>
<dbReference type="EMBL" id="CABPRJ010002434">
    <property type="protein sequence ID" value="VVC46102.1"/>
    <property type="molecule type" value="Genomic_DNA"/>
</dbReference>
<dbReference type="InterPro" id="IPR000644">
    <property type="entry name" value="CBS_dom"/>
</dbReference>
<evidence type="ECO:0000256" key="12">
    <source>
        <dbReference type="PROSITE-ProRule" id="PRU01193"/>
    </source>
</evidence>
<dbReference type="GO" id="GO:0010960">
    <property type="term" value="P:magnesium ion homeostasis"/>
    <property type="evidence" value="ECO:0007669"/>
    <property type="project" value="InterPro"/>
</dbReference>
<evidence type="ECO:0000256" key="10">
    <source>
        <dbReference type="ARBA" id="ARBA00023136"/>
    </source>
</evidence>
<feature type="transmembrane region" description="Helical" evidence="14">
    <location>
        <begin position="343"/>
        <end position="367"/>
    </location>
</feature>
<gene>
    <name evidence="19" type="ORF">CINCED_3A000052</name>
</gene>
<keyword evidence="5 12" id="KW-0812">Transmembrane</keyword>
<reference evidence="19 20" key="1">
    <citation type="submission" date="2019-08" db="EMBL/GenBank/DDBJ databases">
        <authorList>
            <person name="Alioto T."/>
            <person name="Alioto T."/>
            <person name="Gomez Garrido J."/>
        </authorList>
    </citation>
    <scope>NUCLEOTIDE SEQUENCE [LARGE SCALE GENOMIC DNA]</scope>
</reference>
<dbReference type="PANTHER" id="PTHR12064:SF94">
    <property type="entry name" value="UNEXTENDED PROTEIN"/>
    <property type="match status" value="1"/>
</dbReference>
<keyword evidence="8" id="KW-0406">Ion transport</keyword>
<dbReference type="Pfam" id="PF25562">
    <property type="entry name" value="CNBH_CNNM2_C"/>
    <property type="match status" value="1"/>
</dbReference>
<evidence type="ECO:0000256" key="7">
    <source>
        <dbReference type="ARBA" id="ARBA00022989"/>
    </source>
</evidence>
<evidence type="ECO:0000256" key="13">
    <source>
        <dbReference type="SAM" id="MobiDB-lite"/>
    </source>
</evidence>
<dbReference type="CDD" id="cd00038">
    <property type="entry name" value="CAP_ED"/>
    <property type="match status" value="1"/>
</dbReference>
<evidence type="ECO:0000256" key="8">
    <source>
        <dbReference type="ARBA" id="ARBA00023065"/>
    </source>
</evidence>
<dbReference type="InterPro" id="IPR000595">
    <property type="entry name" value="cNMP-bd_dom"/>
</dbReference>
<keyword evidence="6" id="KW-0677">Repeat</keyword>
<organism evidence="19 20">
    <name type="scientific">Cinara cedri</name>
    <dbReference type="NCBI Taxonomy" id="506608"/>
    <lineage>
        <taxon>Eukaryota</taxon>
        <taxon>Metazoa</taxon>
        <taxon>Ecdysozoa</taxon>
        <taxon>Arthropoda</taxon>
        <taxon>Hexapoda</taxon>
        <taxon>Insecta</taxon>
        <taxon>Pterygota</taxon>
        <taxon>Neoptera</taxon>
        <taxon>Paraneoptera</taxon>
        <taxon>Hemiptera</taxon>
        <taxon>Sternorrhyncha</taxon>
        <taxon>Aphidomorpha</taxon>
        <taxon>Aphidoidea</taxon>
        <taxon>Aphididae</taxon>
        <taxon>Lachninae</taxon>
        <taxon>Cinara</taxon>
    </lineage>
</organism>
<evidence type="ECO:0000256" key="5">
    <source>
        <dbReference type="ARBA" id="ARBA00022692"/>
    </source>
</evidence>
<keyword evidence="20" id="KW-1185">Reference proteome</keyword>
<dbReference type="OrthoDB" id="5353557at2759"/>
<keyword evidence="4" id="KW-1003">Cell membrane</keyword>
<sequence length="995" mass="111218">MAVFSRTSTLAFILFIVLCDGSKVLASHSSHGTLSVSWMEVVNYTKFTKDDSNDLYVKLTVGLFGQGLDNKIQIRPTSRIALRGSECYKNHPLKNIDSEDHIFKLLSSNGTYSLMSIEFKFDRDLTTRNVYLCAYEHRKPTVGFVESFWNVFSGFGDVSGGRWVNQGDTVAIRSDDVQEPSGYSKSGFFSQSRRRREQTGTLINVKTLATAFTSPVTLYGLRMEYSDAAVDYDEEGVPQLLVQRNASFRLFGSGWTDKTLFILTEKVGEKGSPCEYPSGEIQEITLLPTDPNSVKLNIILPISKAGTIFYFCSKENDKVGAIWTHMGSEYYKKMGVYQKMLPFWLQVGIILTCLSFSSLFSGLNLGLMSLNRMDLKIICNTGTENERKYAKAILPVRIHGNYLLCSILLGNVMVNSIFTILLDDLTSGLVAVITSTLAIVIFGEITPQAVCSRHGLAIGAKTIMVTKTVMVLTTPLSWPISKALDWALGEEIGSTYNRERLKELVKMTGDEYNDLEKDEVNIISGALELHRKKVGDVMTKLEDVYMLSYDTILDFETVSEIMKSGYSRIPVYEGNRQNIVTMLYIKDLALVDPDDNTLLKTLCQFYQNPCYFVFEDTTLDVLFKQFKEGIKGHMAFVHRVNNEGEGDPFYETVGIITLEDVIEELIQAEIMDETDVYTDNRSKQRRQQRSLRAQDFTAFAERSENQRIHISPQLTLATFQFLSSSVEAFKTDVVSETILMRLLKQDVIFHIKMKDKERFKSDPASVIYQQGKPVDYFVLILEGRVEVTVGRENLVFESGPFTYFGSQALHQNIGIGESPPSGTNPTMANSTVNNMGSIQSVNIDAMLRYTFVPDYTVRAVTEVMYLRVKRSFYMAAKRATLMERSKKMSNAGEFDEEVDKLFHTYGDEDRKSIQGSPDVTRNASQTTVPALPTTVSATTTASLNNGELVTPSVSVAYSRTPQGTADASAEEKITLLGTNAATASNPKPDAADPSS</sequence>